<organism evidence="5 6">
    <name type="scientific">Zongyangia hominis</name>
    <dbReference type="NCBI Taxonomy" id="2763677"/>
    <lineage>
        <taxon>Bacteria</taxon>
        <taxon>Bacillati</taxon>
        <taxon>Bacillota</taxon>
        <taxon>Clostridia</taxon>
        <taxon>Eubacteriales</taxon>
        <taxon>Oscillospiraceae</taxon>
        <taxon>Zongyangia</taxon>
    </lineage>
</organism>
<dbReference type="CDD" id="cd06414">
    <property type="entry name" value="GH25_LytC-like"/>
    <property type="match status" value="1"/>
</dbReference>
<keyword evidence="3" id="KW-0326">Glycosidase</keyword>
<dbReference type="GO" id="GO:0009253">
    <property type="term" value="P:peptidoglycan catabolic process"/>
    <property type="evidence" value="ECO:0007669"/>
    <property type="project" value="InterPro"/>
</dbReference>
<proteinExistence type="inferred from homology"/>
<dbReference type="Pfam" id="PF01183">
    <property type="entry name" value="Glyco_hydro_25"/>
    <property type="match status" value="1"/>
</dbReference>
<comment type="similarity">
    <text evidence="1">Belongs to the glycosyl hydrolase 25 family.</text>
</comment>
<sequence length="269" mass="30065">MIQGIDVSQYQGEIRWQDVKDEGVEFAIVRTTLRLTDGTLATDPNAIANITGAQSAGVYAGAYHYTRARTVAEAEEEARYFLSVIEPYRLEYPVALDLEDNSLTGLGKENLTNIANAFLETVQDAGYYVMLYSNKYWLTTLLDVDELRQYDVWLAQYPTVTYTGPYGIWQYTPAGRVNGISTNVDMDYAYQDYAQIIRDAGLNGFPKPGCPEDPCGNDKPEGPDHPGKPEGPGGSDKPEKPGRCPILLWLKKLAQLFRRVVDAVRNWFG</sequence>
<dbReference type="PANTHER" id="PTHR34135">
    <property type="entry name" value="LYSOZYME"/>
    <property type="match status" value="1"/>
</dbReference>
<dbReference type="GO" id="GO:0016052">
    <property type="term" value="P:carbohydrate catabolic process"/>
    <property type="evidence" value="ECO:0007669"/>
    <property type="project" value="TreeGrafter"/>
</dbReference>
<gene>
    <name evidence="5" type="ORF">H8709_00530</name>
</gene>
<dbReference type="PANTHER" id="PTHR34135:SF2">
    <property type="entry name" value="LYSOZYME"/>
    <property type="match status" value="1"/>
</dbReference>
<accession>A0A926E7L1</accession>
<name>A0A926E7L1_9FIRM</name>
<feature type="compositionally biased region" description="Basic and acidic residues" evidence="4">
    <location>
        <begin position="216"/>
        <end position="228"/>
    </location>
</feature>
<evidence type="ECO:0000313" key="6">
    <source>
        <dbReference type="Proteomes" id="UP000660861"/>
    </source>
</evidence>
<evidence type="ECO:0000313" key="5">
    <source>
        <dbReference type="EMBL" id="MBC8569315.1"/>
    </source>
</evidence>
<protein>
    <submittedName>
        <fullName evidence="5">Endolysin</fullName>
    </submittedName>
</protein>
<dbReference type="GO" id="GO:0016998">
    <property type="term" value="P:cell wall macromolecule catabolic process"/>
    <property type="evidence" value="ECO:0007669"/>
    <property type="project" value="InterPro"/>
</dbReference>
<feature type="region of interest" description="Disordered" evidence="4">
    <location>
        <begin position="207"/>
        <end position="240"/>
    </location>
</feature>
<dbReference type="AlphaFoldDB" id="A0A926E7L1"/>
<comment type="caution">
    <text evidence="5">The sequence shown here is derived from an EMBL/GenBank/DDBJ whole genome shotgun (WGS) entry which is preliminary data.</text>
</comment>
<dbReference type="SMART" id="SM00641">
    <property type="entry name" value="Glyco_25"/>
    <property type="match status" value="1"/>
</dbReference>
<dbReference type="PROSITE" id="PS51904">
    <property type="entry name" value="GLYCOSYL_HYDROL_F25_2"/>
    <property type="match status" value="1"/>
</dbReference>
<dbReference type="Proteomes" id="UP000660861">
    <property type="component" value="Unassembled WGS sequence"/>
</dbReference>
<evidence type="ECO:0000256" key="2">
    <source>
        <dbReference type="ARBA" id="ARBA00022801"/>
    </source>
</evidence>
<reference evidence="5" key="1">
    <citation type="submission" date="2020-08" db="EMBL/GenBank/DDBJ databases">
        <title>Genome public.</title>
        <authorList>
            <person name="Liu C."/>
            <person name="Sun Q."/>
        </authorList>
    </citation>
    <scope>NUCLEOTIDE SEQUENCE</scope>
    <source>
        <strain evidence="5">NSJ-54</strain>
    </source>
</reference>
<dbReference type="EMBL" id="JACRTC010000001">
    <property type="protein sequence ID" value="MBC8569315.1"/>
    <property type="molecule type" value="Genomic_DNA"/>
</dbReference>
<dbReference type="SUPFAM" id="SSF51445">
    <property type="entry name" value="(Trans)glycosidases"/>
    <property type="match status" value="1"/>
</dbReference>
<dbReference type="GO" id="GO:0003796">
    <property type="term" value="F:lysozyme activity"/>
    <property type="evidence" value="ECO:0007669"/>
    <property type="project" value="InterPro"/>
</dbReference>
<dbReference type="InterPro" id="IPR017853">
    <property type="entry name" value="GH"/>
</dbReference>
<keyword evidence="6" id="KW-1185">Reference proteome</keyword>
<evidence type="ECO:0000256" key="3">
    <source>
        <dbReference type="ARBA" id="ARBA00023295"/>
    </source>
</evidence>
<dbReference type="InterPro" id="IPR018077">
    <property type="entry name" value="Glyco_hydro_fam25_subgr"/>
</dbReference>
<keyword evidence="2" id="KW-0378">Hydrolase</keyword>
<dbReference type="Gene3D" id="3.20.20.80">
    <property type="entry name" value="Glycosidases"/>
    <property type="match status" value="1"/>
</dbReference>
<dbReference type="InterPro" id="IPR002053">
    <property type="entry name" value="Glyco_hydro_25"/>
</dbReference>
<evidence type="ECO:0000256" key="4">
    <source>
        <dbReference type="SAM" id="MobiDB-lite"/>
    </source>
</evidence>
<evidence type="ECO:0000256" key="1">
    <source>
        <dbReference type="ARBA" id="ARBA00010646"/>
    </source>
</evidence>
<dbReference type="RefSeq" id="WP_262396422.1">
    <property type="nucleotide sequence ID" value="NZ_JACRTC010000001.1"/>
</dbReference>